<sequence length="409" mass="46324">MINLIGQGAYEEIANPKFQVPETIQNAVAFGFLLLGETPFLTLKAGEILFEGYNDPLLDLGHSEIFKVGNILLGNIFDRFAIPDMKKMAFYYGYNNTNDEEYWVKTGTKGDDQVGTVVSWANRTDLPHDWYTTEQCRMINGTDSGSFAPKHLKKTDRLPFFMSFLCRSFYLEYADDAEVNDIKTYEFTAPPSVFDTTLDENRGMRYPNLEKVNYAKGWPNCPTKTAENCSNVAVDCSAKDNLCHSCCDGSLVNDTYLMPPGLYPLQCYPGRLNQPPFLVQISPPHFAYSPPEISQNLIGMHPKLPEHVPFSYLYEPYSGTPLGTSAKFMINMPIFNISRFAGTSQLPQTMLPFAWTEIHAHMHQSILDYAKLGFTTVPRIVFISKIVTLVLAFCLALFSVFPIYRLRRK</sequence>
<protein>
    <submittedName>
        <fullName evidence="2">Uncharacterized protein</fullName>
    </submittedName>
</protein>
<evidence type="ECO:0000313" key="2">
    <source>
        <dbReference type="WBParaSite" id="JU765_v2.g5442.t1"/>
    </source>
</evidence>
<reference evidence="2" key="1">
    <citation type="submission" date="2022-11" db="UniProtKB">
        <authorList>
            <consortium name="WormBaseParasite"/>
        </authorList>
    </citation>
    <scope>IDENTIFICATION</scope>
</reference>
<organism evidence="1 2">
    <name type="scientific">Panagrolaimus sp. JU765</name>
    <dbReference type="NCBI Taxonomy" id="591449"/>
    <lineage>
        <taxon>Eukaryota</taxon>
        <taxon>Metazoa</taxon>
        <taxon>Ecdysozoa</taxon>
        <taxon>Nematoda</taxon>
        <taxon>Chromadorea</taxon>
        <taxon>Rhabditida</taxon>
        <taxon>Tylenchina</taxon>
        <taxon>Panagrolaimomorpha</taxon>
        <taxon>Panagrolaimoidea</taxon>
        <taxon>Panagrolaimidae</taxon>
        <taxon>Panagrolaimus</taxon>
    </lineage>
</organism>
<evidence type="ECO:0000313" key="1">
    <source>
        <dbReference type="Proteomes" id="UP000887576"/>
    </source>
</evidence>
<proteinExistence type="predicted"/>
<dbReference type="WBParaSite" id="JU765_v2.g5442.t1">
    <property type="protein sequence ID" value="JU765_v2.g5442.t1"/>
    <property type="gene ID" value="JU765_v2.g5442"/>
</dbReference>
<dbReference type="Proteomes" id="UP000887576">
    <property type="component" value="Unplaced"/>
</dbReference>
<name>A0AC34RBG9_9BILA</name>
<accession>A0AC34RBG9</accession>